<name>A0ABR2NX13_9ROSI</name>
<comment type="caution">
    <text evidence="1">The sequence shown here is derived from an EMBL/GenBank/DDBJ whole genome shotgun (WGS) entry which is preliminary data.</text>
</comment>
<gene>
    <name evidence="1" type="ORF">V6N11_072963</name>
</gene>
<dbReference type="Proteomes" id="UP001396334">
    <property type="component" value="Unassembled WGS sequence"/>
</dbReference>
<keyword evidence="2" id="KW-1185">Reference proteome</keyword>
<proteinExistence type="predicted"/>
<dbReference type="EMBL" id="JBBPBN010000092">
    <property type="protein sequence ID" value="KAK8980648.1"/>
    <property type="molecule type" value="Genomic_DNA"/>
</dbReference>
<organism evidence="1 2">
    <name type="scientific">Hibiscus sabdariffa</name>
    <name type="common">roselle</name>
    <dbReference type="NCBI Taxonomy" id="183260"/>
    <lineage>
        <taxon>Eukaryota</taxon>
        <taxon>Viridiplantae</taxon>
        <taxon>Streptophyta</taxon>
        <taxon>Embryophyta</taxon>
        <taxon>Tracheophyta</taxon>
        <taxon>Spermatophyta</taxon>
        <taxon>Magnoliopsida</taxon>
        <taxon>eudicotyledons</taxon>
        <taxon>Gunneridae</taxon>
        <taxon>Pentapetalae</taxon>
        <taxon>rosids</taxon>
        <taxon>malvids</taxon>
        <taxon>Malvales</taxon>
        <taxon>Malvaceae</taxon>
        <taxon>Malvoideae</taxon>
        <taxon>Hibiscus</taxon>
    </lineage>
</organism>
<accession>A0ABR2NX13</accession>
<protein>
    <submittedName>
        <fullName evidence="1">Uncharacterized protein</fullName>
    </submittedName>
</protein>
<sequence length="135" mass="14646">MADALQKKDCIAKTFSKLGGKTIGTSAGWLCIVSSASFVFGMVEEPGVIESRGSLVFLFGCSPRSSSFDLQWTIRSIPEPKSLKICTSAFLGSSEKASVTTRSNKRWSRQVVDKGFIFGFDGPDTGTNDSYRVLK</sequence>
<evidence type="ECO:0000313" key="1">
    <source>
        <dbReference type="EMBL" id="KAK8980648.1"/>
    </source>
</evidence>
<reference evidence="1 2" key="1">
    <citation type="journal article" date="2024" name="G3 (Bethesda)">
        <title>Genome assembly of Hibiscus sabdariffa L. provides insights into metabolisms of medicinal natural products.</title>
        <authorList>
            <person name="Kim T."/>
        </authorList>
    </citation>
    <scope>NUCLEOTIDE SEQUENCE [LARGE SCALE GENOMIC DNA]</scope>
    <source>
        <strain evidence="1">TK-2024</strain>
        <tissue evidence="1">Old leaves</tissue>
    </source>
</reference>
<evidence type="ECO:0000313" key="2">
    <source>
        <dbReference type="Proteomes" id="UP001396334"/>
    </source>
</evidence>